<feature type="non-terminal residue" evidence="1">
    <location>
        <position position="261"/>
    </location>
</feature>
<evidence type="ECO:0000313" key="1">
    <source>
        <dbReference type="EMBL" id="KAJ1673827.1"/>
    </source>
</evidence>
<proteinExistence type="predicted"/>
<dbReference type="Proteomes" id="UP001145114">
    <property type="component" value="Unassembled WGS sequence"/>
</dbReference>
<name>A0ACC1HF16_9FUNG</name>
<reference evidence="1" key="1">
    <citation type="submission" date="2022-06" db="EMBL/GenBank/DDBJ databases">
        <title>Phylogenomic reconstructions and comparative analyses of Kickxellomycotina fungi.</title>
        <authorList>
            <person name="Reynolds N.K."/>
            <person name="Stajich J.E."/>
            <person name="Barry K."/>
            <person name="Grigoriev I.V."/>
            <person name="Crous P."/>
            <person name="Smith M.E."/>
        </authorList>
    </citation>
    <scope>NUCLEOTIDE SEQUENCE</scope>
    <source>
        <strain evidence="1">RSA 2271</strain>
    </source>
</reference>
<organism evidence="1 2">
    <name type="scientific">Spiromyces aspiralis</name>
    <dbReference type="NCBI Taxonomy" id="68401"/>
    <lineage>
        <taxon>Eukaryota</taxon>
        <taxon>Fungi</taxon>
        <taxon>Fungi incertae sedis</taxon>
        <taxon>Zoopagomycota</taxon>
        <taxon>Kickxellomycotina</taxon>
        <taxon>Kickxellomycetes</taxon>
        <taxon>Kickxellales</taxon>
        <taxon>Kickxellaceae</taxon>
        <taxon>Spiromyces</taxon>
    </lineage>
</organism>
<feature type="non-terminal residue" evidence="1">
    <location>
        <position position="1"/>
    </location>
</feature>
<dbReference type="EMBL" id="JAMZIH010006525">
    <property type="protein sequence ID" value="KAJ1673827.1"/>
    <property type="molecule type" value="Genomic_DNA"/>
</dbReference>
<sequence>YFVSHSTVLCAITESLYRAIARDLAHDSVASSIDKVAATLAMEFAEGAPQDTIARLVINAPTARPISGILSEVLCGEQAQLAFLQYLEALSVLDSSRLTHHLYLLVLLYQQSLIDDACIIRWWDAPNPLLDAINQCNYLAAFPPSPDKVPSGHGHDTRDLRQRAEGFLSWLRSFNKSPGDSVVSRSSDRWYTLFCQYTAAPCAHDSSGSSNGNILTPVIGQSCDTIGHIIYFPFGRDEHRSSGTLSPTDGYISDTSSSIPT</sequence>
<protein>
    <submittedName>
        <fullName evidence="1">Uncharacterized protein</fullName>
    </submittedName>
</protein>
<evidence type="ECO:0000313" key="2">
    <source>
        <dbReference type="Proteomes" id="UP001145114"/>
    </source>
</evidence>
<comment type="caution">
    <text evidence="1">The sequence shown here is derived from an EMBL/GenBank/DDBJ whole genome shotgun (WGS) entry which is preliminary data.</text>
</comment>
<accession>A0ACC1HF16</accession>
<keyword evidence="2" id="KW-1185">Reference proteome</keyword>
<gene>
    <name evidence="1" type="ORF">EV182_004481</name>
</gene>